<keyword evidence="12" id="KW-1185">Reference proteome</keyword>
<evidence type="ECO:0000256" key="7">
    <source>
        <dbReference type="ARBA" id="ARBA00023102"/>
    </source>
</evidence>
<dbReference type="GO" id="GO:0000105">
    <property type="term" value="P:L-histidine biosynthetic process"/>
    <property type="evidence" value="ECO:0007669"/>
    <property type="project" value="UniProtKB-UniRule"/>
</dbReference>
<dbReference type="AlphaFoldDB" id="A0A5B8XE48"/>
<dbReference type="EMBL" id="CP029077">
    <property type="protein sequence ID" value="QED23619.1"/>
    <property type="molecule type" value="Genomic_DNA"/>
</dbReference>
<evidence type="ECO:0000313" key="11">
    <source>
        <dbReference type="EMBL" id="QED23619.1"/>
    </source>
</evidence>
<dbReference type="CDD" id="cd04732">
    <property type="entry name" value="HisA"/>
    <property type="match status" value="1"/>
</dbReference>
<dbReference type="CDD" id="cd06561">
    <property type="entry name" value="AlkD_like"/>
    <property type="match status" value="1"/>
</dbReference>
<evidence type="ECO:0000256" key="10">
    <source>
        <dbReference type="RuleBase" id="RU003657"/>
    </source>
</evidence>
<comment type="similarity">
    <text evidence="4 9 10">Belongs to the HisA/HisF family.</text>
</comment>
<keyword evidence="7 9" id="KW-0368">Histidine biosynthesis</keyword>
<dbReference type="EC" id="5.3.1.16" evidence="9"/>
<feature type="active site" description="Proton acceptor" evidence="9">
    <location>
        <position position="13"/>
    </location>
</feature>
<dbReference type="Pfam" id="PF00977">
    <property type="entry name" value="His_biosynth"/>
    <property type="match status" value="1"/>
</dbReference>
<protein>
    <recommendedName>
        <fullName evidence="9">1-(5-phosphoribosyl)-5-[(5-phosphoribosylamino)methylideneamino] imidazole-4-carboxamide isomerase</fullName>
        <ecNumber evidence="9">5.3.1.16</ecNumber>
    </recommendedName>
    <alternativeName>
        <fullName evidence="9">Phosphoribosylformimino-5-aminoimidazole carboxamide ribotide isomerase</fullName>
    </alternativeName>
</protein>
<reference evidence="11 12" key="1">
    <citation type="journal article" date="2019" name="ISME J.">
        <title>Deianiraea, an extracellular bacterium associated with the ciliate Paramecium, suggests an alternative scenario for the evolution of Rickettsiales.</title>
        <authorList>
            <person name="Castelli M."/>
            <person name="Sabaneyeva E."/>
            <person name="Lanzoni O."/>
            <person name="Lebedeva N."/>
            <person name="Floriano A.M."/>
            <person name="Gaiarsa S."/>
            <person name="Benken K."/>
            <person name="Modeo L."/>
            <person name="Bandi C."/>
            <person name="Potekhin A."/>
            <person name="Sassera D."/>
            <person name="Petroni G."/>
        </authorList>
    </citation>
    <scope>NUCLEOTIDE SEQUENCE [LARGE SCALE GENOMIC DNA]</scope>
    <source>
        <strain evidence="11">CyL4-1</strain>
    </source>
</reference>
<accession>A0A5B8XE48</accession>
<evidence type="ECO:0000256" key="5">
    <source>
        <dbReference type="ARBA" id="ARBA00022490"/>
    </source>
</evidence>
<dbReference type="InterPro" id="IPR011060">
    <property type="entry name" value="RibuloseP-bd_barrel"/>
</dbReference>
<evidence type="ECO:0000256" key="8">
    <source>
        <dbReference type="ARBA" id="ARBA00023235"/>
    </source>
</evidence>
<dbReference type="InterPro" id="IPR013785">
    <property type="entry name" value="Aldolase_TIM"/>
</dbReference>
<dbReference type="SUPFAM" id="SSF48371">
    <property type="entry name" value="ARM repeat"/>
    <property type="match status" value="1"/>
</dbReference>
<dbReference type="Gene3D" id="1.25.10.90">
    <property type="match status" value="1"/>
</dbReference>
<name>A0A5B8XE48_9RICK</name>
<dbReference type="PANTHER" id="PTHR34070">
    <property type="entry name" value="ARMADILLO-TYPE FOLD"/>
    <property type="match status" value="1"/>
</dbReference>
<dbReference type="GO" id="GO:0005737">
    <property type="term" value="C:cytoplasm"/>
    <property type="evidence" value="ECO:0007669"/>
    <property type="project" value="UniProtKB-SubCell"/>
</dbReference>
<dbReference type="OrthoDB" id="9775346at2"/>
<comment type="catalytic activity">
    <reaction evidence="1 9">
        <text>1-(5-phospho-beta-D-ribosyl)-5-[(5-phospho-beta-D-ribosylamino)methylideneamino]imidazole-4-carboxamide = 5-[(5-phospho-1-deoxy-D-ribulos-1-ylimino)methylamino]-1-(5-phospho-beta-D-ribosyl)imidazole-4-carboxamide</text>
        <dbReference type="Rhea" id="RHEA:15469"/>
        <dbReference type="ChEBI" id="CHEBI:58435"/>
        <dbReference type="ChEBI" id="CHEBI:58525"/>
        <dbReference type="EC" id="5.3.1.16"/>
    </reaction>
</comment>
<dbReference type="InterPro" id="IPR014825">
    <property type="entry name" value="DNA_alkylation"/>
</dbReference>
<evidence type="ECO:0000256" key="2">
    <source>
        <dbReference type="ARBA" id="ARBA00004496"/>
    </source>
</evidence>
<evidence type="ECO:0000256" key="6">
    <source>
        <dbReference type="ARBA" id="ARBA00022605"/>
    </source>
</evidence>
<dbReference type="HAMAP" id="MF_01014">
    <property type="entry name" value="HisA"/>
    <property type="match status" value="1"/>
</dbReference>
<proteinExistence type="inferred from homology"/>
<evidence type="ECO:0000313" key="12">
    <source>
        <dbReference type="Proteomes" id="UP000321934"/>
    </source>
</evidence>
<keyword evidence="8 9" id="KW-0413">Isomerase</keyword>
<dbReference type="UniPathway" id="UPA00031">
    <property type="reaction ID" value="UER00009"/>
</dbReference>
<evidence type="ECO:0000256" key="3">
    <source>
        <dbReference type="ARBA" id="ARBA00005133"/>
    </source>
</evidence>
<dbReference type="PANTHER" id="PTHR34070:SF1">
    <property type="entry name" value="DNA ALKYLATION REPAIR PROTEIN"/>
    <property type="match status" value="1"/>
</dbReference>
<sequence length="470" mass="53427">MKNNKNFIIPSIDLLDGKIVRLYKGDFDQKTVYNMDVLTLCENYSQFQNLHIVDLNAAKGQGQKNIEIIREIRKNFSGKIQLGGGIRDLDMAQNMIENEKIDRVVLGTIAIKNPRLTLEILQKLSMEKVVLALDCDGNKFTLKTDGWLKNADCDLFSLLSQYEKFAKYLLITDVNCDGAENGPNCKLYTMVKEKFPSFHLQASGGIANFSDIENLMQITDSAITGKALYSGLMTHIFAKDDLHLAACSKRAEISQKFFKTAKGQYGYGDIFIGVDVPTVRQIAKKYTQNATFSTIQSMMQSKIHEERLLGLFFLVDKYQNAKSLDSKREICDFYLSPKIAQGVNNWDLVDTSCYKILGDFCMKNKDFINTLYSLAKSDNLWLKRISIVSNLALIKAEIFTPCLDICTLFLADKEDLIAKACGWMLREIGKKNIDILSDFLLKNASKMPRIMLSYAIEKMPKEKQIFYRNL</sequence>
<dbReference type="InterPro" id="IPR016024">
    <property type="entry name" value="ARM-type_fold"/>
</dbReference>
<dbReference type="SUPFAM" id="SSF51366">
    <property type="entry name" value="Ribulose-phoshate binding barrel"/>
    <property type="match status" value="1"/>
</dbReference>
<gene>
    <name evidence="9" type="primary">hisA</name>
    <name evidence="11" type="ORF">Deia_00832</name>
</gene>
<evidence type="ECO:0000256" key="9">
    <source>
        <dbReference type="HAMAP-Rule" id="MF_01014"/>
    </source>
</evidence>
<dbReference type="Gene3D" id="3.20.20.70">
    <property type="entry name" value="Aldolase class I"/>
    <property type="match status" value="1"/>
</dbReference>
<dbReference type="RefSeq" id="WP_146820883.1">
    <property type="nucleotide sequence ID" value="NZ_CP029077.1"/>
</dbReference>
<dbReference type="GO" id="GO:0003949">
    <property type="term" value="F:1-(5-phosphoribosyl)-5-[(5-phosphoribosylamino)methylideneamino]imidazole-4-carboxamide isomerase activity"/>
    <property type="evidence" value="ECO:0007669"/>
    <property type="project" value="UniProtKB-UniRule"/>
</dbReference>
<dbReference type="InterPro" id="IPR023016">
    <property type="entry name" value="HisA/PriA"/>
</dbReference>
<comment type="pathway">
    <text evidence="3 9">Amino-acid biosynthesis; L-histidine biosynthesis; L-histidine from 5-phospho-alpha-D-ribose 1-diphosphate: step 4/9.</text>
</comment>
<keyword evidence="6 9" id="KW-0028">Amino-acid biosynthesis</keyword>
<feature type="active site" description="Proton donor" evidence="9">
    <location>
        <position position="134"/>
    </location>
</feature>
<dbReference type="Proteomes" id="UP000321934">
    <property type="component" value="Chromosome"/>
</dbReference>
<evidence type="ECO:0000256" key="4">
    <source>
        <dbReference type="ARBA" id="ARBA00009667"/>
    </source>
</evidence>
<dbReference type="Pfam" id="PF08713">
    <property type="entry name" value="DNA_alkylation"/>
    <property type="match status" value="1"/>
</dbReference>
<comment type="subcellular location">
    <subcellularLocation>
        <location evidence="2 9">Cytoplasm</location>
    </subcellularLocation>
</comment>
<dbReference type="InterPro" id="IPR006062">
    <property type="entry name" value="His_biosynth"/>
</dbReference>
<evidence type="ECO:0000256" key="1">
    <source>
        <dbReference type="ARBA" id="ARBA00000901"/>
    </source>
</evidence>
<keyword evidence="5 9" id="KW-0963">Cytoplasm</keyword>
<organism evidence="11 12">
    <name type="scientific">Candidatus Deianiraea vastatrix</name>
    <dbReference type="NCBI Taxonomy" id="2163644"/>
    <lineage>
        <taxon>Bacteria</taxon>
        <taxon>Pseudomonadati</taxon>
        <taxon>Pseudomonadota</taxon>
        <taxon>Alphaproteobacteria</taxon>
        <taxon>Rickettsiales</taxon>
        <taxon>Candidatus Deianiraeaceae</taxon>
        <taxon>Candidatus Deianiraea</taxon>
    </lineage>
</organism>